<dbReference type="PANTHER" id="PTHR13003">
    <property type="entry name" value="NUP107-RELATED"/>
    <property type="match status" value="1"/>
</dbReference>
<dbReference type="AlphaFoldDB" id="S2JCP5"/>
<evidence type="ECO:0000256" key="3">
    <source>
        <dbReference type="ARBA" id="ARBA00022927"/>
    </source>
</evidence>
<keyword evidence="5 7" id="KW-0906">Nuclear pore complex</keyword>
<comment type="subunit">
    <text evidence="7">Part of the nuclear pore complex (NPC).</text>
</comment>
<evidence type="ECO:0000313" key="8">
    <source>
        <dbReference type="EMBL" id="EPB87579.1"/>
    </source>
</evidence>
<evidence type="ECO:0000256" key="1">
    <source>
        <dbReference type="ARBA" id="ARBA00022448"/>
    </source>
</evidence>
<keyword evidence="6 7" id="KW-0539">Nucleus</keyword>
<dbReference type="EMBL" id="KE123966">
    <property type="protein sequence ID" value="EPB87579.1"/>
    <property type="molecule type" value="Genomic_DNA"/>
</dbReference>
<dbReference type="PANTHER" id="PTHR13003:SF2">
    <property type="entry name" value="NUCLEAR PORE COMPLEX PROTEIN NUP107"/>
    <property type="match status" value="1"/>
</dbReference>
<accession>S2JCP5</accession>
<evidence type="ECO:0000256" key="2">
    <source>
        <dbReference type="ARBA" id="ARBA00022816"/>
    </source>
</evidence>
<sequence length="682" mass="78543">MSTSNDLYSKFAKVVDGFGPDSAKETADHFADLTCLHENKLDHFMYYENATWRLLSLLAETKTKSKLHQLAVLKQWVSQLEIDQDLRDRINELNDVDDEITNLFNHVGIVHNKLDRQEPPRKKRIITTQQQDDETICKQHFEKLRSNDLTPITTLNQNVSLNYMVNGYTQYQNMALMDEGTKIIDRERRVWKKAVQHALKQGSIDRYKNALLNVLAGTSKELYNTTSCNTWEDVIWAYLNEKTEAMLDIPHANSTEGSFLTDDIAEIASSKDVIMDKNDPRILFHYILSAILSNQPQRIIHDIYSVYTNSPKQDQQYNPAIYISDQPEELAQSLRFLSTFILYGRQYFGWQESSDSAFLLSAYSEINAGPLIARPTVIAAYAAKQSPDHQIRIFSSFLQNFDGDDEECSILIQLGKEYGLDMPKALQRTYTHLFKKATSLAPNTFFTKVPEKLDLQLEGDITESDILFIQAIKWLTLDESMCVQAFRAVNQTIRYLLGIYKIYLIQEVFSLVTDAMIQSMSMEAEQEESSQAILTEFDLHRCLVNSLVEYHDWEQLLESKPADDGSLESIMRVHDWSDQVQKATVDLSNQMSRVLHGKWLTTEESDKSKHTSKVSLGQLYIPELVIRYHHVLYSTIFVIPSNEKQCRELSQLISDDHEKIFNDITKAKKMDQVIKELSKSLA</sequence>
<evidence type="ECO:0000256" key="6">
    <source>
        <dbReference type="ARBA" id="ARBA00023242"/>
    </source>
</evidence>
<name>S2JCP5_MUCC1</name>
<dbReference type="InParanoid" id="S2JCP5"/>
<evidence type="ECO:0000313" key="9">
    <source>
        <dbReference type="Proteomes" id="UP000014254"/>
    </source>
</evidence>
<dbReference type="Gene3D" id="1.20.190.50">
    <property type="match status" value="1"/>
</dbReference>
<dbReference type="eggNOG" id="KOG1964">
    <property type="taxonomic scope" value="Eukaryota"/>
</dbReference>
<proteinExistence type="inferred from homology"/>
<keyword evidence="4 7" id="KW-0811">Translocation</keyword>
<organism evidence="8 9">
    <name type="scientific">Mucor circinelloides f. circinelloides (strain 1006PhL)</name>
    <name type="common">Mucormycosis agent</name>
    <name type="synonym">Calyptromyces circinelloides</name>
    <dbReference type="NCBI Taxonomy" id="1220926"/>
    <lineage>
        <taxon>Eukaryota</taxon>
        <taxon>Fungi</taxon>
        <taxon>Fungi incertae sedis</taxon>
        <taxon>Mucoromycota</taxon>
        <taxon>Mucoromycotina</taxon>
        <taxon>Mucoromycetes</taxon>
        <taxon>Mucorales</taxon>
        <taxon>Mucorineae</taxon>
        <taxon>Mucoraceae</taxon>
        <taxon>Mucor</taxon>
    </lineage>
</organism>
<dbReference type="VEuPathDB" id="FungiDB:HMPREF1544_05670"/>
<comment type="function">
    <text evidence="7">Functions as a component of the nuclear pore complex (NPC).</text>
</comment>
<keyword evidence="3" id="KW-0653">Protein transport</keyword>
<evidence type="ECO:0000256" key="4">
    <source>
        <dbReference type="ARBA" id="ARBA00023010"/>
    </source>
</evidence>
<dbReference type="GO" id="GO:0031965">
    <property type="term" value="C:nuclear membrane"/>
    <property type="evidence" value="ECO:0007669"/>
    <property type="project" value="UniProtKB-SubCell"/>
</dbReference>
<dbReference type="STRING" id="1220926.S2JCP5"/>
<keyword evidence="9" id="KW-1185">Reference proteome</keyword>
<dbReference type="GO" id="GO:0031080">
    <property type="term" value="C:nuclear pore outer ring"/>
    <property type="evidence" value="ECO:0007669"/>
    <property type="project" value="TreeGrafter"/>
</dbReference>
<gene>
    <name evidence="8" type="ORF">HMPREF1544_05670</name>
</gene>
<dbReference type="Pfam" id="PF04121">
    <property type="entry name" value="Nup84_Nup100"/>
    <property type="match status" value="1"/>
</dbReference>
<comment type="similarity">
    <text evidence="7">Belongs to the nucleoporin Nup84/Nup107 family.</text>
</comment>
<dbReference type="OrthoDB" id="3098at2759"/>
<dbReference type="OMA" id="YENATWR"/>
<comment type="subcellular location">
    <subcellularLocation>
        <location evidence="7">Nucleus</location>
        <location evidence="7">Nuclear pore complex</location>
    </subcellularLocation>
    <subcellularLocation>
        <location evidence="7">Nucleus membrane</location>
    </subcellularLocation>
</comment>
<dbReference type="GO" id="GO:0006406">
    <property type="term" value="P:mRNA export from nucleus"/>
    <property type="evidence" value="ECO:0007669"/>
    <property type="project" value="TreeGrafter"/>
</dbReference>
<dbReference type="Proteomes" id="UP000014254">
    <property type="component" value="Unassembled WGS sequence"/>
</dbReference>
<reference evidence="9" key="1">
    <citation type="submission" date="2013-05" db="EMBL/GenBank/DDBJ databases">
        <title>The Genome sequence of Mucor circinelloides f. circinelloides 1006PhL.</title>
        <authorList>
            <consortium name="The Broad Institute Genomics Platform"/>
            <person name="Cuomo C."/>
            <person name="Earl A."/>
            <person name="Findley K."/>
            <person name="Lee S.C."/>
            <person name="Walker B."/>
            <person name="Young S."/>
            <person name="Zeng Q."/>
            <person name="Gargeya S."/>
            <person name="Fitzgerald M."/>
            <person name="Haas B."/>
            <person name="Abouelleil A."/>
            <person name="Allen A.W."/>
            <person name="Alvarado L."/>
            <person name="Arachchi H.M."/>
            <person name="Berlin A.M."/>
            <person name="Chapman S.B."/>
            <person name="Gainer-Dewar J."/>
            <person name="Goldberg J."/>
            <person name="Griggs A."/>
            <person name="Gujja S."/>
            <person name="Hansen M."/>
            <person name="Howarth C."/>
            <person name="Imamovic A."/>
            <person name="Ireland A."/>
            <person name="Larimer J."/>
            <person name="McCowan C."/>
            <person name="Murphy C."/>
            <person name="Pearson M."/>
            <person name="Poon T.W."/>
            <person name="Priest M."/>
            <person name="Roberts A."/>
            <person name="Saif S."/>
            <person name="Shea T."/>
            <person name="Sisk P."/>
            <person name="Sykes S."/>
            <person name="Wortman J."/>
            <person name="Nusbaum C."/>
            <person name="Birren B."/>
        </authorList>
    </citation>
    <scope>NUCLEOTIDE SEQUENCE [LARGE SCALE GENOMIC DNA]</scope>
    <source>
        <strain evidence="9">1006PhL</strain>
    </source>
</reference>
<evidence type="ECO:0000256" key="7">
    <source>
        <dbReference type="RuleBase" id="RU365072"/>
    </source>
</evidence>
<evidence type="ECO:0000256" key="5">
    <source>
        <dbReference type="ARBA" id="ARBA00023132"/>
    </source>
</evidence>
<dbReference type="GO" id="GO:0000973">
    <property type="term" value="P:post-transcriptional tethering of RNA polymerase II gene DNA at nuclear periphery"/>
    <property type="evidence" value="ECO:0007669"/>
    <property type="project" value="TreeGrafter"/>
</dbReference>
<keyword evidence="1 7" id="KW-0813">Transport</keyword>
<dbReference type="InterPro" id="IPR007252">
    <property type="entry name" value="Nup84/Nup107"/>
</dbReference>
<dbReference type="GO" id="GO:0006606">
    <property type="term" value="P:protein import into nucleus"/>
    <property type="evidence" value="ECO:0007669"/>
    <property type="project" value="TreeGrafter"/>
</dbReference>
<dbReference type="GO" id="GO:0017056">
    <property type="term" value="F:structural constituent of nuclear pore"/>
    <property type="evidence" value="ECO:0007669"/>
    <property type="project" value="UniProtKB-UniRule"/>
</dbReference>
<protein>
    <recommendedName>
        <fullName evidence="7">Nuclear pore complex protein</fullName>
    </recommendedName>
</protein>
<dbReference type="FunCoup" id="S2JCP5">
    <property type="interactions" value="702"/>
</dbReference>
<keyword evidence="2" id="KW-0509">mRNA transport</keyword>
<keyword evidence="7" id="KW-0472">Membrane</keyword>